<organism evidence="1 2">
    <name type="scientific">Calothrix parasitica NIES-267</name>
    <dbReference type="NCBI Taxonomy" id="1973488"/>
    <lineage>
        <taxon>Bacteria</taxon>
        <taxon>Bacillati</taxon>
        <taxon>Cyanobacteriota</taxon>
        <taxon>Cyanophyceae</taxon>
        <taxon>Nostocales</taxon>
        <taxon>Calotrichaceae</taxon>
        <taxon>Calothrix</taxon>
    </lineage>
</organism>
<dbReference type="AlphaFoldDB" id="A0A1Z4M250"/>
<dbReference type="EMBL" id="AP018227">
    <property type="protein sequence ID" value="BAY87535.1"/>
    <property type="molecule type" value="Genomic_DNA"/>
</dbReference>
<dbReference type="SUPFAM" id="SSF51120">
    <property type="entry name" value="beta-Roll"/>
    <property type="match status" value="1"/>
</dbReference>
<dbReference type="InterPro" id="IPR001343">
    <property type="entry name" value="Hemolysn_Ca-bd"/>
</dbReference>
<keyword evidence="2" id="KW-1185">Reference proteome</keyword>
<evidence type="ECO:0008006" key="3">
    <source>
        <dbReference type="Google" id="ProtNLM"/>
    </source>
</evidence>
<protein>
    <recommendedName>
        <fullName evidence="3">Hemolysin-type calcium-binding region</fullName>
    </recommendedName>
</protein>
<accession>A0A1Z4M250</accession>
<sequence>MTRSNNCSNRVELWKSDGTADGTVLVEDINPGSASSSPGGLTVFDGELYFSADDGVNGRELWGLTEGGTQTQDLILGGDSNDLLLGKEEDNIIDGLKGDDTLTGGIGKDKFVLSDDFGSDVITDFTLGEDEIVNATNRIVLTVATIGDAVNVAFSNTGDVLQVNLNGNEQGELENYLLNIGNNQALPY</sequence>
<reference evidence="1 2" key="1">
    <citation type="submission" date="2017-06" db="EMBL/GenBank/DDBJ databases">
        <title>Genome sequencing of cyanobaciteial culture collection at National Institute for Environmental Studies (NIES).</title>
        <authorList>
            <person name="Hirose Y."/>
            <person name="Shimura Y."/>
            <person name="Fujisawa T."/>
            <person name="Nakamura Y."/>
            <person name="Kawachi M."/>
        </authorList>
    </citation>
    <scope>NUCLEOTIDE SEQUENCE [LARGE SCALE GENOMIC DNA]</scope>
    <source>
        <strain evidence="1 2">NIES-267</strain>
    </source>
</reference>
<evidence type="ECO:0000313" key="2">
    <source>
        <dbReference type="Proteomes" id="UP000218418"/>
    </source>
</evidence>
<dbReference type="OrthoDB" id="472999at2"/>
<gene>
    <name evidence="1" type="ORF">NIES267_70590</name>
</gene>
<name>A0A1Z4M250_9CYAN</name>
<dbReference type="Gene3D" id="2.150.10.10">
    <property type="entry name" value="Serralysin-like metalloprotease, C-terminal"/>
    <property type="match status" value="1"/>
</dbReference>
<dbReference type="Proteomes" id="UP000218418">
    <property type="component" value="Chromosome"/>
</dbReference>
<dbReference type="Pfam" id="PF00353">
    <property type="entry name" value="HemolysinCabind"/>
    <property type="match status" value="1"/>
</dbReference>
<proteinExistence type="predicted"/>
<dbReference type="InterPro" id="IPR011049">
    <property type="entry name" value="Serralysin-like_metalloprot_C"/>
</dbReference>
<evidence type="ECO:0000313" key="1">
    <source>
        <dbReference type="EMBL" id="BAY87535.1"/>
    </source>
</evidence>
<dbReference type="GO" id="GO:0005509">
    <property type="term" value="F:calcium ion binding"/>
    <property type="evidence" value="ECO:0007669"/>
    <property type="project" value="InterPro"/>
</dbReference>